<dbReference type="OrthoDB" id="120976at2759"/>
<comment type="caution">
    <text evidence="1">The sequence shown here is derived from an EMBL/GenBank/DDBJ whole genome shotgun (WGS) entry which is preliminary data.</text>
</comment>
<name>A0A409W812_9AGAR</name>
<dbReference type="Gene3D" id="3.80.10.10">
    <property type="entry name" value="Ribonuclease Inhibitor"/>
    <property type="match status" value="1"/>
</dbReference>
<dbReference type="InParanoid" id="A0A409W812"/>
<dbReference type="SUPFAM" id="SSF52047">
    <property type="entry name" value="RNI-like"/>
    <property type="match status" value="1"/>
</dbReference>
<gene>
    <name evidence="1" type="ORF">CVT24_004194</name>
</gene>
<proteinExistence type="predicted"/>
<evidence type="ECO:0000313" key="2">
    <source>
        <dbReference type="Proteomes" id="UP000284842"/>
    </source>
</evidence>
<keyword evidence="2" id="KW-1185">Reference proteome</keyword>
<protein>
    <submittedName>
        <fullName evidence="1">Uncharacterized protein</fullName>
    </submittedName>
</protein>
<dbReference type="AlphaFoldDB" id="A0A409W812"/>
<dbReference type="InterPro" id="IPR032675">
    <property type="entry name" value="LRR_dom_sf"/>
</dbReference>
<dbReference type="EMBL" id="NHTK01005741">
    <property type="protein sequence ID" value="PPQ74605.1"/>
    <property type="molecule type" value="Genomic_DNA"/>
</dbReference>
<evidence type="ECO:0000313" key="1">
    <source>
        <dbReference type="EMBL" id="PPQ74605.1"/>
    </source>
</evidence>
<dbReference type="STRING" id="181874.A0A409W812"/>
<accession>A0A409W812</accession>
<dbReference type="Proteomes" id="UP000284842">
    <property type="component" value="Unassembled WGS sequence"/>
</dbReference>
<sequence>MPVYVGPIVDADNPLYCPAIQFAARKHSWTLKKPAEFVYDTSYNNSNRDSSFKTAPDEYDPTKSPSDLALARKTLRRDNWIKNGGHKRKLDDSESEGFTDMLAPTKYAKSVSSRADSSFDVLLRRESLDYDALRTSSDARSAYFDCRGVQRQPLSSIISRLDSILPGIRLYERLRKLPDPSPETFFNFLAENGYMSEAVLDVLGDWDLDRIELKPEMFHSHYNVYCSKMFRGLSSLVVGAAISVLAADALHIALGKPQKFLSLTEISLCGLKLDDSDIIYFHHLPRLSIMLLDNTGLGNEGVFLLVPLKRTLTRLSLSANPHVGDDAVPALLLLRELVYLSIVGTSIEMGGLRRLAKAIHAENRIMDIEIPAICEAYIDNIHEKYLIDIKPPLIVDPTLCSMLTVTALKRNLEAHAKRNPDILVSGSSKELSQRLAEILRIRQLDTLVLELLDG</sequence>
<organism evidence="1 2">
    <name type="scientific">Panaeolus cyanescens</name>
    <dbReference type="NCBI Taxonomy" id="181874"/>
    <lineage>
        <taxon>Eukaryota</taxon>
        <taxon>Fungi</taxon>
        <taxon>Dikarya</taxon>
        <taxon>Basidiomycota</taxon>
        <taxon>Agaricomycotina</taxon>
        <taxon>Agaricomycetes</taxon>
        <taxon>Agaricomycetidae</taxon>
        <taxon>Agaricales</taxon>
        <taxon>Agaricineae</taxon>
        <taxon>Galeropsidaceae</taxon>
        <taxon>Panaeolus</taxon>
    </lineage>
</organism>
<reference evidence="1 2" key="1">
    <citation type="journal article" date="2018" name="Evol. Lett.">
        <title>Horizontal gene cluster transfer increased hallucinogenic mushroom diversity.</title>
        <authorList>
            <person name="Reynolds H.T."/>
            <person name="Vijayakumar V."/>
            <person name="Gluck-Thaler E."/>
            <person name="Korotkin H.B."/>
            <person name="Matheny P.B."/>
            <person name="Slot J.C."/>
        </authorList>
    </citation>
    <scope>NUCLEOTIDE SEQUENCE [LARGE SCALE GENOMIC DNA]</scope>
    <source>
        <strain evidence="1 2">2629</strain>
    </source>
</reference>